<dbReference type="AlphaFoldDB" id="A0AA36A241"/>
<dbReference type="InterPro" id="IPR011989">
    <property type="entry name" value="ARM-like"/>
</dbReference>
<organism evidence="1 2">
    <name type="scientific">Lactuca saligna</name>
    <name type="common">Willowleaf lettuce</name>
    <dbReference type="NCBI Taxonomy" id="75948"/>
    <lineage>
        <taxon>Eukaryota</taxon>
        <taxon>Viridiplantae</taxon>
        <taxon>Streptophyta</taxon>
        <taxon>Embryophyta</taxon>
        <taxon>Tracheophyta</taxon>
        <taxon>Spermatophyta</taxon>
        <taxon>Magnoliopsida</taxon>
        <taxon>eudicotyledons</taxon>
        <taxon>Gunneridae</taxon>
        <taxon>Pentapetalae</taxon>
        <taxon>asterids</taxon>
        <taxon>campanulids</taxon>
        <taxon>Asterales</taxon>
        <taxon>Asteraceae</taxon>
        <taxon>Cichorioideae</taxon>
        <taxon>Cichorieae</taxon>
        <taxon>Lactucinae</taxon>
        <taxon>Lactuca</taxon>
    </lineage>
</organism>
<sequence>MIKKSLLNCGILAGAEDSIAITPDSFENHQYEPMEMIELMKALLAKLCEGTPGVNANNGIISGVLVTVGDLARVGGFAMREYIPELIPRIFEALLDEAAATKRKVAVATLGQLVPSTGYVIAPCNKYPQLPSLLLKLLNGELA</sequence>
<proteinExistence type="predicted"/>
<accession>A0AA36A241</accession>
<gene>
    <name evidence="1" type="ORF">LSALG_LOCUS41605</name>
</gene>
<dbReference type="EMBL" id="OX465085">
    <property type="protein sequence ID" value="CAI9303150.1"/>
    <property type="molecule type" value="Genomic_DNA"/>
</dbReference>
<reference evidence="1" key="1">
    <citation type="submission" date="2023-04" db="EMBL/GenBank/DDBJ databases">
        <authorList>
            <person name="Vijverberg K."/>
            <person name="Xiong W."/>
            <person name="Schranz E."/>
        </authorList>
    </citation>
    <scope>NUCLEOTIDE SEQUENCE</scope>
</reference>
<dbReference type="SUPFAM" id="SSF48371">
    <property type="entry name" value="ARM repeat"/>
    <property type="match status" value="1"/>
</dbReference>
<dbReference type="Gene3D" id="1.25.10.10">
    <property type="entry name" value="Leucine-rich Repeat Variant"/>
    <property type="match status" value="1"/>
</dbReference>
<evidence type="ECO:0008006" key="3">
    <source>
        <dbReference type="Google" id="ProtNLM"/>
    </source>
</evidence>
<name>A0AA36A241_LACSI</name>
<dbReference type="InterPro" id="IPR016024">
    <property type="entry name" value="ARM-type_fold"/>
</dbReference>
<evidence type="ECO:0000313" key="2">
    <source>
        <dbReference type="Proteomes" id="UP001177003"/>
    </source>
</evidence>
<keyword evidence="2" id="KW-1185">Reference proteome</keyword>
<evidence type="ECO:0000313" key="1">
    <source>
        <dbReference type="EMBL" id="CAI9303150.1"/>
    </source>
</evidence>
<protein>
    <recommendedName>
        <fullName evidence="3">Serine/threonine-protein kinase TOR</fullName>
    </recommendedName>
</protein>
<dbReference type="Proteomes" id="UP001177003">
    <property type="component" value="Chromosome 9"/>
</dbReference>